<accession>M2XHX8</accession>
<dbReference type="STRING" id="675120.M2XHX8"/>
<evidence type="ECO:0000256" key="1">
    <source>
        <dbReference type="ARBA" id="ARBA00004685"/>
    </source>
</evidence>
<dbReference type="PANTHER" id="PTHR43669">
    <property type="entry name" value="5-KETO-D-GLUCONATE 5-REDUCTASE"/>
    <property type="match status" value="1"/>
</dbReference>
<dbReference type="OrthoDB" id="5336600at2759"/>
<dbReference type="Gene3D" id="3.40.50.720">
    <property type="entry name" value="NAD(P)-binding Rossmann-like Domain"/>
    <property type="match status" value="1"/>
</dbReference>
<keyword evidence="5" id="KW-1185">Reference proteome</keyword>
<keyword evidence="3" id="KW-0560">Oxidoreductase</keyword>
<evidence type="ECO:0000256" key="2">
    <source>
        <dbReference type="ARBA" id="ARBA00006484"/>
    </source>
</evidence>
<dbReference type="InterPro" id="IPR002347">
    <property type="entry name" value="SDR_fam"/>
</dbReference>
<proteinExistence type="inferred from homology"/>
<comment type="similarity">
    <text evidence="2">Belongs to the short-chain dehydrogenases/reductases (SDR) family.</text>
</comment>
<organism evidence="4 5">
    <name type="scientific">Dothistroma septosporum (strain NZE10 / CBS 128990)</name>
    <name type="common">Red band needle blight fungus</name>
    <name type="synonym">Mycosphaerella pini</name>
    <dbReference type="NCBI Taxonomy" id="675120"/>
    <lineage>
        <taxon>Eukaryota</taxon>
        <taxon>Fungi</taxon>
        <taxon>Dikarya</taxon>
        <taxon>Ascomycota</taxon>
        <taxon>Pezizomycotina</taxon>
        <taxon>Dothideomycetes</taxon>
        <taxon>Dothideomycetidae</taxon>
        <taxon>Mycosphaerellales</taxon>
        <taxon>Mycosphaerellaceae</taxon>
        <taxon>Dothistroma</taxon>
    </lineage>
</organism>
<sequence>MPGKTLLILGSGPGIGVGIAKNFSVRGFTHVALVARNGDRLKQDKDQVLDAIQERGYSCQVKTWTCDLAKEEELKKTLDEIEGFGSLECVLFNAARVAGKPPLEEGVEDIRGDFELTNIALYRTAQWAVPILQKVSGEDRSPSFLVTSTTMLYKEPVPDLVSLSMVKSAQRALVLSIHDKYGKDVHVGLLSVGGVVSPEAKNLSPENIADRAWEWYKQPWEKWAREEEIHE</sequence>
<reference evidence="4 5" key="2">
    <citation type="journal article" date="2012" name="PLoS Pathog.">
        <title>Diverse lifestyles and strategies of plant pathogenesis encoded in the genomes of eighteen Dothideomycetes fungi.</title>
        <authorList>
            <person name="Ohm R.A."/>
            <person name="Feau N."/>
            <person name="Henrissat B."/>
            <person name="Schoch C.L."/>
            <person name="Horwitz B.A."/>
            <person name="Barry K.W."/>
            <person name="Condon B.J."/>
            <person name="Copeland A.C."/>
            <person name="Dhillon B."/>
            <person name="Glaser F."/>
            <person name="Hesse C.N."/>
            <person name="Kosti I."/>
            <person name="LaButti K."/>
            <person name="Lindquist E.A."/>
            <person name="Lucas S."/>
            <person name="Salamov A.A."/>
            <person name="Bradshaw R.E."/>
            <person name="Ciuffetti L."/>
            <person name="Hamelin R.C."/>
            <person name="Kema G.H.J."/>
            <person name="Lawrence C."/>
            <person name="Scott J.A."/>
            <person name="Spatafora J.W."/>
            <person name="Turgeon B.G."/>
            <person name="de Wit P.J.G.M."/>
            <person name="Zhong S."/>
            <person name="Goodwin S.B."/>
            <person name="Grigoriev I.V."/>
        </authorList>
    </citation>
    <scope>NUCLEOTIDE SEQUENCE [LARGE SCALE GENOMIC DNA]</scope>
    <source>
        <strain evidence="5">NZE10 / CBS 128990</strain>
    </source>
</reference>
<dbReference type="SUPFAM" id="SSF51735">
    <property type="entry name" value="NAD(P)-binding Rossmann-fold domains"/>
    <property type="match status" value="1"/>
</dbReference>
<dbReference type="EMBL" id="KB446546">
    <property type="protein sequence ID" value="EME39072.1"/>
    <property type="molecule type" value="Genomic_DNA"/>
</dbReference>
<evidence type="ECO:0000256" key="3">
    <source>
        <dbReference type="ARBA" id="ARBA00023002"/>
    </source>
</evidence>
<dbReference type="OMA" id="REDWTGQ"/>
<dbReference type="Proteomes" id="UP000016933">
    <property type="component" value="Unassembled WGS sequence"/>
</dbReference>
<dbReference type="PANTHER" id="PTHR43669:SF3">
    <property type="entry name" value="ALCOHOL DEHYDROGENASE, PUTATIVE (AFU_ORTHOLOGUE AFUA_3G03445)-RELATED"/>
    <property type="match status" value="1"/>
</dbReference>
<gene>
    <name evidence="4" type="ORF">DOTSEDRAFT_75683</name>
</gene>
<dbReference type="HOGENOM" id="CLU_010194_17_1_1"/>
<evidence type="ECO:0008006" key="6">
    <source>
        <dbReference type="Google" id="ProtNLM"/>
    </source>
</evidence>
<dbReference type="GO" id="GO:0016491">
    <property type="term" value="F:oxidoreductase activity"/>
    <property type="evidence" value="ECO:0007669"/>
    <property type="project" value="UniProtKB-KW"/>
</dbReference>
<dbReference type="eggNOG" id="ENOG502SCIW">
    <property type="taxonomic scope" value="Eukaryota"/>
</dbReference>
<evidence type="ECO:0000313" key="4">
    <source>
        <dbReference type="EMBL" id="EME39072.1"/>
    </source>
</evidence>
<protein>
    <recommendedName>
        <fullName evidence="6">Ketoreductase (KR) domain-containing protein</fullName>
    </recommendedName>
</protein>
<name>M2XHX8_DOTSN</name>
<dbReference type="Pfam" id="PF00106">
    <property type="entry name" value="adh_short"/>
    <property type="match status" value="1"/>
</dbReference>
<dbReference type="InterPro" id="IPR036291">
    <property type="entry name" value="NAD(P)-bd_dom_sf"/>
</dbReference>
<dbReference type="AlphaFoldDB" id="M2XHX8"/>
<evidence type="ECO:0000313" key="5">
    <source>
        <dbReference type="Proteomes" id="UP000016933"/>
    </source>
</evidence>
<reference evidence="5" key="1">
    <citation type="journal article" date="2012" name="PLoS Genet.">
        <title>The genomes of the fungal plant pathogens Cladosporium fulvum and Dothistroma septosporum reveal adaptation to different hosts and lifestyles but also signatures of common ancestry.</title>
        <authorList>
            <person name="de Wit P.J.G.M."/>
            <person name="van der Burgt A."/>
            <person name="Oekmen B."/>
            <person name="Stergiopoulos I."/>
            <person name="Abd-Elsalam K.A."/>
            <person name="Aerts A.L."/>
            <person name="Bahkali A.H."/>
            <person name="Beenen H.G."/>
            <person name="Chettri P."/>
            <person name="Cox M.P."/>
            <person name="Datema E."/>
            <person name="de Vries R.P."/>
            <person name="Dhillon B."/>
            <person name="Ganley A.R."/>
            <person name="Griffiths S.A."/>
            <person name="Guo Y."/>
            <person name="Hamelin R.C."/>
            <person name="Henrissat B."/>
            <person name="Kabir M.S."/>
            <person name="Jashni M.K."/>
            <person name="Kema G."/>
            <person name="Klaubauf S."/>
            <person name="Lapidus A."/>
            <person name="Levasseur A."/>
            <person name="Lindquist E."/>
            <person name="Mehrabi R."/>
            <person name="Ohm R.A."/>
            <person name="Owen T.J."/>
            <person name="Salamov A."/>
            <person name="Schwelm A."/>
            <person name="Schijlen E."/>
            <person name="Sun H."/>
            <person name="van den Burg H.A."/>
            <person name="van Ham R.C.H.J."/>
            <person name="Zhang S."/>
            <person name="Goodwin S.B."/>
            <person name="Grigoriev I.V."/>
            <person name="Collemare J."/>
            <person name="Bradshaw R.E."/>
        </authorList>
    </citation>
    <scope>NUCLEOTIDE SEQUENCE [LARGE SCALE GENOMIC DNA]</scope>
    <source>
        <strain evidence="5">NZE10 / CBS 128990</strain>
    </source>
</reference>
<comment type="pathway">
    <text evidence="1">Mycotoxin biosynthesis.</text>
</comment>